<dbReference type="AlphaFoldDB" id="A0A0C9SWM6"/>
<dbReference type="GO" id="GO:0003677">
    <property type="term" value="F:DNA binding"/>
    <property type="evidence" value="ECO:0007669"/>
    <property type="project" value="TreeGrafter"/>
</dbReference>
<evidence type="ECO:0000256" key="2">
    <source>
        <dbReference type="ARBA" id="ARBA00022776"/>
    </source>
</evidence>
<sequence length="155" mass="17683">HVERELKQLVPDVKKAQNVHSMLASCISALQSVIDKAEHGIFASFCAKIGVGHIREYEERQLKVVEKESQARLRYDQQIARLTHQSQFEEEQLQLTQGCLATTQEEEEVKVVELEEQKRVLQEEITSGQETIAKLRGGLKALNETLDEKTKTVEQ</sequence>
<reference evidence="6 7" key="1">
    <citation type="submission" date="2014-06" db="EMBL/GenBank/DDBJ databases">
        <authorList>
            <consortium name="DOE Joint Genome Institute"/>
            <person name="Kuo A."/>
            <person name="Kohler A."/>
            <person name="Nagy L.G."/>
            <person name="Floudas D."/>
            <person name="Copeland A."/>
            <person name="Barry K.W."/>
            <person name="Cichocki N."/>
            <person name="Veneault-Fourrey C."/>
            <person name="LaButti K."/>
            <person name="Lindquist E.A."/>
            <person name="Lipzen A."/>
            <person name="Lundell T."/>
            <person name="Morin E."/>
            <person name="Murat C."/>
            <person name="Sun H."/>
            <person name="Tunlid A."/>
            <person name="Henrissat B."/>
            <person name="Grigoriev I.V."/>
            <person name="Hibbett D.S."/>
            <person name="Martin F."/>
            <person name="Nordberg H.P."/>
            <person name="Cantor M.N."/>
            <person name="Hua S.X."/>
        </authorList>
    </citation>
    <scope>NUCLEOTIDE SEQUENCE [LARGE SCALE GENOMIC DNA]</scope>
    <source>
        <strain evidence="6 7">ATCC 200175</strain>
    </source>
</reference>
<keyword evidence="4" id="KW-0131">Cell cycle</keyword>
<dbReference type="HOGENOM" id="CLU_1699741_0_0_1"/>
<feature type="non-terminal residue" evidence="6">
    <location>
        <position position="1"/>
    </location>
</feature>
<dbReference type="GO" id="GO:0008278">
    <property type="term" value="C:cohesin complex"/>
    <property type="evidence" value="ECO:0007669"/>
    <property type="project" value="TreeGrafter"/>
</dbReference>
<evidence type="ECO:0000313" key="7">
    <source>
        <dbReference type="Proteomes" id="UP000053647"/>
    </source>
</evidence>
<dbReference type="Proteomes" id="UP000053647">
    <property type="component" value="Unassembled WGS sequence"/>
</dbReference>
<evidence type="ECO:0000256" key="3">
    <source>
        <dbReference type="ARBA" id="ARBA00023242"/>
    </source>
</evidence>
<dbReference type="PANTHER" id="PTHR18937:SF12">
    <property type="entry name" value="STRUCTURAL MAINTENANCE OF CHROMOSOMES PROTEIN"/>
    <property type="match status" value="1"/>
</dbReference>
<evidence type="ECO:0000256" key="1">
    <source>
        <dbReference type="ARBA" id="ARBA00022618"/>
    </source>
</evidence>
<feature type="coiled-coil region" evidence="5">
    <location>
        <begin position="104"/>
        <end position="131"/>
    </location>
</feature>
<keyword evidence="1" id="KW-0132">Cell division</keyword>
<evidence type="ECO:0000256" key="4">
    <source>
        <dbReference type="ARBA" id="ARBA00023306"/>
    </source>
</evidence>
<feature type="non-terminal residue" evidence="6">
    <location>
        <position position="155"/>
    </location>
</feature>
<accession>A0A0C9SWM6</accession>
<keyword evidence="3" id="KW-0539">Nucleus</keyword>
<gene>
    <name evidence="6" type="ORF">PAXINDRAFT_56381</name>
</gene>
<proteinExistence type="predicted"/>
<dbReference type="EMBL" id="KN819972">
    <property type="protein sequence ID" value="KIJ07225.1"/>
    <property type="molecule type" value="Genomic_DNA"/>
</dbReference>
<dbReference type="GO" id="GO:0051301">
    <property type="term" value="P:cell division"/>
    <property type="evidence" value="ECO:0007669"/>
    <property type="project" value="UniProtKB-KW"/>
</dbReference>
<dbReference type="GO" id="GO:0005634">
    <property type="term" value="C:nucleus"/>
    <property type="evidence" value="ECO:0007669"/>
    <property type="project" value="TreeGrafter"/>
</dbReference>
<protein>
    <submittedName>
        <fullName evidence="6">Uncharacterized protein</fullName>
    </submittedName>
</protein>
<reference evidence="7" key="2">
    <citation type="submission" date="2015-01" db="EMBL/GenBank/DDBJ databases">
        <title>Evolutionary Origins and Diversification of the Mycorrhizal Mutualists.</title>
        <authorList>
            <consortium name="DOE Joint Genome Institute"/>
            <consortium name="Mycorrhizal Genomics Consortium"/>
            <person name="Kohler A."/>
            <person name="Kuo A."/>
            <person name="Nagy L.G."/>
            <person name="Floudas D."/>
            <person name="Copeland A."/>
            <person name="Barry K.W."/>
            <person name="Cichocki N."/>
            <person name="Veneault-Fourrey C."/>
            <person name="LaButti K."/>
            <person name="Lindquist E.A."/>
            <person name="Lipzen A."/>
            <person name="Lundell T."/>
            <person name="Morin E."/>
            <person name="Murat C."/>
            <person name="Riley R."/>
            <person name="Ohm R."/>
            <person name="Sun H."/>
            <person name="Tunlid A."/>
            <person name="Henrissat B."/>
            <person name="Grigoriev I.V."/>
            <person name="Hibbett D.S."/>
            <person name="Martin F."/>
        </authorList>
    </citation>
    <scope>NUCLEOTIDE SEQUENCE [LARGE SCALE GENOMIC DNA]</scope>
    <source>
        <strain evidence="7">ATCC 200175</strain>
    </source>
</reference>
<keyword evidence="7" id="KW-1185">Reference proteome</keyword>
<dbReference type="PANTHER" id="PTHR18937">
    <property type="entry name" value="STRUCTURAL MAINTENANCE OF CHROMOSOMES SMC FAMILY MEMBER"/>
    <property type="match status" value="1"/>
</dbReference>
<dbReference type="OrthoDB" id="2684850at2759"/>
<keyword evidence="2" id="KW-0498">Mitosis</keyword>
<evidence type="ECO:0000256" key="5">
    <source>
        <dbReference type="SAM" id="Coils"/>
    </source>
</evidence>
<keyword evidence="5" id="KW-0175">Coiled coil</keyword>
<name>A0A0C9SWM6_PAXIN</name>
<evidence type="ECO:0000313" key="6">
    <source>
        <dbReference type="EMBL" id="KIJ07225.1"/>
    </source>
</evidence>
<dbReference type="GO" id="GO:0007062">
    <property type="term" value="P:sister chromatid cohesion"/>
    <property type="evidence" value="ECO:0007669"/>
    <property type="project" value="TreeGrafter"/>
</dbReference>
<organism evidence="6 7">
    <name type="scientific">Paxillus involutus ATCC 200175</name>
    <dbReference type="NCBI Taxonomy" id="664439"/>
    <lineage>
        <taxon>Eukaryota</taxon>
        <taxon>Fungi</taxon>
        <taxon>Dikarya</taxon>
        <taxon>Basidiomycota</taxon>
        <taxon>Agaricomycotina</taxon>
        <taxon>Agaricomycetes</taxon>
        <taxon>Agaricomycetidae</taxon>
        <taxon>Boletales</taxon>
        <taxon>Paxilineae</taxon>
        <taxon>Paxillaceae</taxon>
        <taxon>Paxillus</taxon>
    </lineage>
</organism>